<evidence type="ECO:0000313" key="1">
    <source>
        <dbReference type="Proteomes" id="UP000095282"/>
    </source>
</evidence>
<sequence>MEELAKILLDHSADKLSLFRMIGYLIHLTDKDIDELEKNPKIVKFVIDSVWIKLSFSYDLQKMKSRQEADEAVMRAIWANYTKGDPVAEEFLFE</sequence>
<reference evidence="2" key="1">
    <citation type="submission" date="2016-11" db="UniProtKB">
        <authorList>
            <consortium name="WormBaseParasite"/>
        </authorList>
    </citation>
    <scope>IDENTIFICATION</scope>
</reference>
<organism evidence="1 2">
    <name type="scientific">Caenorhabditis tropicalis</name>
    <dbReference type="NCBI Taxonomy" id="1561998"/>
    <lineage>
        <taxon>Eukaryota</taxon>
        <taxon>Metazoa</taxon>
        <taxon>Ecdysozoa</taxon>
        <taxon>Nematoda</taxon>
        <taxon>Chromadorea</taxon>
        <taxon>Rhabditida</taxon>
        <taxon>Rhabditina</taxon>
        <taxon>Rhabditomorpha</taxon>
        <taxon>Rhabditoidea</taxon>
        <taxon>Rhabditidae</taxon>
        <taxon>Peloderinae</taxon>
        <taxon>Caenorhabditis</taxon>
    </lineage>
</organism>
<evidence type="ECO:0000313" key="2">
    <source>
        <dbReference type="WBParaSite" id="Csp11.Scaffold629.g11868.t1"/>
    </source>
</evidence>
<dbReference type="WBParaSite" id="Csp11.Scaffold629.g11868.t1">
    <property type="protein sequence ID" value="Csp11.Scaffold629.g11868.t1"/>
    <property type="gene ID" value="Csp11.Scaffold629.g11868"/>
</dbReference>
<keyword evidence="1" id="KW-1185">Reference proteome</keyword>
<protein>
    <submittedName>
        <fullName evidence="2">Antitermination protein</fullName>
    </submittedName>
</protein>
<dbReference type="Proteomes" id="UP000095282">
    <property type="component" value="Unplaced"/>
</dbReference>
<accession>A0A1I7TUC1</accession>
<dbReference type="AlphaFoldDB" id="A0A1I7TUC1"/>
<name>A0A1I7TUC1_9PELO</name>
<proteinExistence type="predicted"/>